<dbReference type="PANTHER" id="PTHR37984">
    <property type="entry name" value="PROTEIN CBG26694"/>
    <property type="match status" value="1"/>
</dbReference>
<dbReference type="GO" id="GO:0003824">
    <property type="term" value="F:catalytic activity"/>
    <property type="evidence" value="ECO:0007669"/>
    <property type="project" value="UniProtKB-KW"/>
</dbReference>
<feature type="domain" description="Reverse transcriptase/retrotransposon-derived protein RNase H-like" evidence="4">
    <location>
        <begin position="353"/>
        <end position="438"/>
    </location>
</feature>
<evidence type="ECO:0000256" key="2">
    <source>
        <dbReference type="SAM" id="MobiDB-lite"/>
    </source>
</evidence>
<feature type="region of interest" description="Disordered" evidence="2">
    <location>
        <begin position="447"/>
        <end position="482"/>
    </location>
</feature>
<dbReference type="Pfam" id="PF17919">
    <property type="entry name" value="RT_RNaseH_2"/>
    <property type="match status" value="1"/>
</dbReference>
<feature type="compositionally biased region" description="Pro residues" evidence="2">
    <location>
        <begin position="471"/>
        <end position="482"/>
    </location>
</feature>
<reference evidence="5" key="1">
    <citation type="submission" date="2013-10" db="EMBL/GenBank/DDBJ databases">
        <title>Genomic analysis of the causative agents of coccidiosis in chickens.</title>
        <authorList>
            <person name="Reid A.J."/>
            <person name="Blake D."/>
            <person name="Billington K."/>
            <person name="Browne H."/>
            <person name="Dunn M."/>
            <person name="Hung S."/>
            <person name="Kawahara F."/>
            <person name="Miranda-Saavedra D."/>
            <person name="Mourier T."/>
            <person name="Nagra H."/>
            <person name="Otto T.D."/>
            <person name="Rawlings N."/>
            <person name="Sanchez A."/>
            <person name="Sanders M."/>
            <person name="Subramaniam C."/>
            <person name="Tay Y."/>
            <person name="Dear P."/>
            <person name="Doerig C."/>
            <person name="Gruber A."/>
            <person name="Parkinson J."/>
            <person name="Shirley M."/>
            <person name="Wan K.L."/>
            <person name="Berriman M."/>
            <person name="Tomley F."/>
            <person name="Pain A."/>
        </authorList>
    </citation>
    <scope>NUCLEOTIDE SEQUENCE [LARGE SCALE GENOMIC DNA]</scope>
    <source>
        <strain evidence="5">Houghton</strain>
    </source>
</reference>
<dbReference type="Gene3D" id="3.30.70.270">
    <property type="match status" value="2"/>
</dbReference>
<dbReference type="Proteomes" id="UP000030750">
    <property type="component" value="Unassembled WGS sequence"/>
</dbReference>
<dbReference type="OrthoDB" id="2013610at2759"/>
<gene>
    <name evidence="5" type="ORF">EBH_0054330</name>
</gene>
<dbReference type="Pfam" id="PF00078">
    <property type="entry name" value="RVT_1"/>
    <property type="match status" value="1"/>
</dbReference>
<evidence type="ECO:0000313" key="5">
    <source>
        <dbReference type="EMBL" id="CDJ53050.1"/>
    </source>
</evidence>
<name>U6LZ24_9EIME</name>
<evidence type="ECO:0000313" key="6">
    <source>
        <dbReference type="Proteomes" id="UP000030750"/>
    </source>
</evidence>
<accession>U6LZ24</accession>
<dbReference type="Gene3D" id="3.10.10.10">
    <property type="entry name" value="HIV Type 1 Reverse Transcriptase, subunit A, domain 1"/>
    <property type="match status" value="1"/>
</dbReference>
<evidence type="ECO:0000259" key="3">
    <source>
        <dbReference type="Pfam" id="PF00078"/>
    </source>
</evidence>
<dbReference type="SUPFAM" id="SSF53098">
    <property type="entry name" value="Ribonuclease H-like"/>
    <property type="match status" value="1"/>
</dbReference>
<protein>
    <submittedName>
        <fullName evidence="5">OSJNBa0042F21.10 protein, related</fullName>
    </submittedName>
</protein>
<evidence type="ECO:0000259" key="4">
    <source>
        <dbReference type="Pfam" id="PF17919"/>
    </source>
</evidence>
<keyword evidence="6" id="KW-1185">Reference proteome</keyword>
<dbReference type="GO" id="GO:0003676">
    <property type="term" value="F:nucleic acid binding"/>
    <property type="evidence" value="ECO:0007669"/>
    <property type="project" value="InterPro"/>
</dbReference>
<evidence type="ECO:0000256" key="1">
    <source>
        <dbReference type="ARBA" id="ARBA00023268"/>
    </source>
</evidence>
<dbReference type="InterPro" id="IPR041577">
    <property type="entry name" value="RT_RNaseH_2"/>
</dbReference>
<dbReference type="InterPro" id="IPR043502">
    <property type="entry name" value="DNA/RNA_pol_sf"/>
</dbReference>
<dbReference type="PANTHER" id="PTHR37984:SF5">
    <property type="entry name" value="PROTEIN NYNRIN-LIKE"/>
    <property type="match status" value="1"/>
</dbReference>
<dbReference type="CDD" id="cd01647">
    <property type="entry name" value="RT_LTR"/>
    <property type="match status" value="1"/>
</dbReference>
<dbReference type="EMBL" id="HG713249">
    <property type="protein sequence ID" value="CDJ53050.1"/>
    <property type="molecule type" value="Genomic_DNA"/>
</dbReference>
<dbReference type="InterPro" id="IPR043128">
    <property type="entry name" value="Rev_trsase/Diguanyl_cyclase"/>
</dbReference>
<dbReference type="AlphaFoldDB" id="U6LZ24"/>
<dbReference type="Gene3D" id="3.30.420.10">
    <property type="entry name" value="Ribonuclease H-like superfamily/Ribonuclease H"/>
    <property type="match status" value="1"/>
</dbReference>
<dbReference type="InterPro" id="IPR012337">
    <property type="entry name" value="RNaseH-like_sf"/>
</dbReference>
<proteinExistence type="predicted"/>
<keyword evidence="1" id="KW-0511">Multifunctional enzyme</keyword>
<dbReference type="InterPro" id="IPR050951">
    <property type="entry name" value="Retrovirus_Pol_polyprotein"/>
</dbReference>
<sequence>MTEAEAAALLRSPPKRIKQRIKPGKKVPIKALIEQEKVNATGLRTPLQGLKMVLALPQVEESVVLRLPEEQQGALCCAISRHDNSQADEVLPTPSADITHARDGEESPWHTAKLEFTLFDEWMQSPESQDLPQEIREALQKRRHVFPDSPPRGLPPKRPHNHHILLAPGKLPAKSAIYLAPDFPLLPVQTILEMLGGAKYLSTLDLEAGFHQIRMAKEERWKTALRSVLGLFEYKVMSFDLKGAPATFQANINAYFQPLRGHGVIADLDDVLTYSVDLPTQVLLLRKEGIKSAADKVEAIRAWPEVQANEAQLRQFLGTVNYCRMFMGPDYADISRPLVTLTRKATPFYCAAAHTQTVRHLKQRLIEYTTLQAPDISKPFDFYTDASGYAIGGIVELARQPIGFLSQAMTPVQQKYSIYDQELLALVTALDKFSHVLRIKLLPTYESSRRPTPCEDPPPGADALSRLPCHSSPPPPPLLSSLLPPPSGSVAPLVLAPADPNSAYHTRGKQVNYRQLAGNESSYGTEPSTVLPVQPADSATLDWPAAYAQCPVFRAPHNTAVQALMAHMCSAVSRIPYTLYMAYFVAVKTFTAADTVDMLAGRLIRYHGFPEALISDRDPRFQSALWQQLCECFHIKRAMSSSTILRVTARGHA</sequence>
<feature type="domain" description="Reverse transcriptase" evidence="3">
    <location>
        <begin position="189"/>
        <end position="281"/>
    </location>
</feature>
<organism evidence="5 6">
    <name type="scientific">Eimeria brunetti</name>
    <dbReference type="NCBI Taxonomy" id="51314"/>
    <lineage>
        <taxon>Eukaryota</taxon>
        <taxon>Sar</taxon>
        <taxon>Alveolata</taxon>
        <taxon>Apicomplexa</taxon>
        <taxon>Conoidasida</taxon>
        <taxon>Coccidia</taxon>
        <taxon>Eucoccidiorida</taxon>
        <taxon>Eimeriorina</taxon>
        <taxon>Eimeriidae</taxon>
        <taxon>Eimeria</taxon>
    </lineage>
</organism>
<dbReference type="InterPro" id="IPR000477">
    <property type="entry name" value="RT_dom"/>
</dbReference>
<dbReference type="VEuPathDB" id="ToxoDB:EBH_0054330"/>
<dbReference type="SUPFAM" id="SSF56672">
    <property type="entry name" value="DNA/RNA polymerases"/>
    <property type="match status" value="1"/>
</dbReference>
<dbReference type="InterPro" id="IPR036397">
    <property type="entry name" value="RNaseH_sf"/>
</dbReference>
<reference evidence="5" key="2">
    <citation type="submission" date="2013-10" db="EMBL/GenBank/DDBJ databases">
        <authorList>
            <person name="Aslett M."/>
        </authorList>
    </citation>
    <scope>NUCLEOTIDE SEQUENCE [LARGE SCALE GENOMIC DNA]</scope>
    <source>
        <strain evidence="5">Houghton</strain>
    </source>
</reference>